<dbReference type="PANTHER" id="PTHR43047">
    <property type="entry name" value="TWO-COMPONENT HISTIDINE PROTEIN KINASE"/>
    <property type="match status" value="1"/>
</dbReference>
<dbReference type="SMART" id="SM00388">
    <property type="entry name" value="HisKA"/>
    <property type="match status" value="1"/>
</dbReference>
<evidence type="ECO:0000259" key="13">
    <source>
        <dbReference type="PROSITE" id="PS50109"/>
    </source>
</evidence>
<evidence type="ECO:0000256" key="12">
    <source>
        <dbReference type="PROSITE-ProRule" id="PRU00169"/>
    </source>
</evidence>
<dbReference type="Pfam" id="PF00072">
    <property type="entry name" value="Response_reg"/>
    <property type="match status" value="2"/>
</dbReference>
<evidence type="ECO:0000256" key="6">
    <source>
        <dbReference type="ARBA" id="ARBA00022741"/>
    </source>
</evidence>
<feature type="modified residue" description="4-aspartylphosphate" evidence="12">
    <location>
        <position position="57"/>
    </location>
</feature>
<dbReference type="PANTHER" id="PTHR43047:SF64">
    <property type="entry name" value="HISTIDINE KINASE CONTAINING CHEY-HOMOLOGOUS RECEIVER DOMAIN AND PAS DOMAIN-RELATED"/>
    <property type="match status" value="1"/>
</dbReference>
<keyword evidence="5" id="KW-0808">Transferase</keyword>
<reference evidence="17" key="1">
    <citation type="journal article" date="2015" name="PeerJ">
        <title>First genomic representation of candidate bacterial phylum KSB3 points to enhanced environmental sensing as a trigger of wastewater bulking.</title>
        <authorList>
            <person name="Sekiguchi Y."/>
            <person name="Ohashi A."/>
            <person name="Parks D.H."/>
            <person name="Yamauchi T."/>
            <person name="Tyson G.W."/>
            <person name="Hugenholtz P."/>
        </authorList>
    </citation>
    <scope>NUCLEOTIDE SEQUENCE [LARGE SCALE GENOMIC DNA]</scope>
</reference>
<protein>
    <recommendedName>
        <fullName evidence="3">histidine kinase</fullName>
        <ecNumber evidence="3">2.7.13.3</ecNumber>
    </recommendedName>
</protein>
<dbReference type="SMART" id="SM00387">
    <property type="entry name" value="HATPase_c"/>
    <property type="match status" value="1"/>
</dbReference>
<dbReference type="GO" id="GO:0000155">
    <property type="term" value="F:phosphorelay sensor kinase activity"/>
    <property type="evidence" value="ECO:0007669"/>
    <property type="project" value="InterPro"/>
</dbReference>
<dbReference type="InterPro" id="IPR000014">
    <property type="entry name" value="PAS"/>
</dbReference>
<keyword evidence="18" id="KW-1185">Reference proteome</keyword>
<dbReference type="SUPFAM" id="SSF55785">
    <property type="entry name" value="PYP-like sensor domain (PAS domain)"/>
    <property type="match status" value="1"/>
</dbReference>
<evidence type="ECO:0000256" key="11">
    <source>
        <dbReference type="ARBA" id="ARBA00023306"/>
    </source>
</evidence>
<feature type="domain" description="PAS" evidence="15">
    <location>
        <begin position="144"/>
        <end position="187"/>
    </location>
</feature>
<accession>A0A0S6W5B1</accession>
<evidence type="ECO:0000256" key="1">
    <source>
        <dbReference type="ARBA" id="ARBA00000085"/>
    </source>
</evidence>
<keyword evidence="4 12" id="KW-0597">Phosphoprotein</keyword>
<keyword evidence="8" id="KW-0067">ATP-binding</keyword>
<dbReference type="SMART" id="SM00448">
    <property type="entry name" value="REC"/>
    <property type="match status" value="2"/>
</dbReference>
<dbReference type="CDD" id="cd00130">
    <property type="entry name" value="PAS"/>
    <property type="match status" value="1"/>
</dbReference>
<keyword evidence="11" id="KW-0131">Cell cycle</keyword>
<organism evidence="17">
    <name type="scientific">Candidatus Moduliflexus flocculans</name>
    <dbReference type="NCBI Taxonomy" id="1499966"/>
    <lineage>
        <taxon>Bacteria</taxon>
        <taxon>Candidatus Moduliflexota</taxon>
        <taxon>Candidatus Moduliflexia</taxon>
        <taxon>Candidatus Moduliflexales</taxon>
        <taxon>Candidatus Moduliflexaceae</taxon>
    </lineage>
</organism>
<evidence type="ECO:0000313" key="17">
    <source>
        <dbReference type="EMBL" id="GAK53628.1"/>
    </source>
</evidence>
<dbReference type="SUPFAM" id="SSF47384">
    <property type="entry name" value="Homodimeric domain of signal transducing histidine kinase"/>
    <property type="match status" value="1"/>
</dbReference>
<dbReference type="CDD" id="cd00082">
    <property type="entry name" value="HisKA"/>
    <property type="match status" value="1"/>
</dbReference>
<feature type="domain" description="Response regulatory" evidence="14">
    <location>
        <begin position="507"/>
        <end position="623"/>
    </location>
</feature>
<evidence type="ECO:0000259" key="16">
    <source>
        <dbReference type="PROSITE" id="PS50113"/>
    </source>
</evidence>
<dbReference type="Gene3D" id="3.30.450.20">
    <property type="entry name" value="PAS domain"/>
    <property type="match status" value="2"/>
</dbReference>
<dbReference type="HOGENOM" id="CLU_000445_114_15_0"/>
<dbReference type="SUPFAM" id="SSF55874">
    <property type="entry name" value="ATPase domain of HSP90 chaperone/DNA topoisomerase II/histidine kinase"/>
    <property type="match status" value="1"/>
</dbReference>
<dbReference type="InterPro" id="IPR003594">
    <property type="entry name" value="HATPase_dom"/>
</dbReference>
<evidence type="ECO:0000256" key="7">
    <source>
        <dbReference type="ARBA" id="ARBA00022777"/>
    </source>
</evidence>
<evidence type="ECO:0000259" key="14">
    <source>
        <dbReference type="PROSITE" id="PS50110"/>
    </source>
</evidence>
<dbReference type="InterPro" id="IPR001789">
    <property type="entry name" value="Sig_transdc_resp-reg_receiver"/>
</dbReference>
<dbReference type="STRING" id="1499966.U14_04894"/>
<evidence type="ECO:0000313" key="18">
    <source>
        <dbReference type="Proteomes" id="UP000030700"/>
    </source>
</evidence>
<dbReference type="InterPro" id="IPR011006">
    <property type="entry name" value="CheY-like_superfamily"/>
</dbReference>
<dbReference type="InterPro" id="IPR000700">
    <property type="entry name" value="PAS-assoc_C"/>
</dbReference>
<dbReference type="EC" id="2.7.13.3" evidence="3"/>
<dbReference type="GO" id="GO:0005524">
    <property type="term" value="F:ATP binding"/>
    <property type="evidence" value="ECO:0007669"/>
    <property type="project" value="UniProtKB-KW"/>
</dbReference>
<dbReference type="EMBL" id="DF820459">
    <property type="protein sequence ID" value="GAK53628.1"/>
    <property type="molecule type" value="Genomic_DNA"/>
</dbReference>
<proteinExistence type="predicted"/>
<evidence type="ECO:0000256" key="2">
    <source>
        <dbReference type="ARBA" id="ARBA00004370"/>
    </source>
</evidence>
<dbReference type="FunFam" id="3.30.565.10:FF:000010">
    <property type="entry name" value="Sensor histidine kinase RcsC"/>
    <property type="match status" value="1"/>
</dbReference>
<dbReference type="PROSITE" id="PS50113">
    <property type="entry name" value="PAC"/>
    <property type="match status" value="1"/>
</dbReference>
<gene>
    <name evidence="17" type="ORF">U14_04894</name>
</gene>
<dbReference type="InterPro" id="IPR004358">
    <property type="entry name" value="Sig_transdc_His_kin-like_C"/>
</dbReference>
<dbReference type="Gene3D" id="3.40.50.2300">
    <property type="match status" value="2"/>
</dbReference>
<dbReference type="SMART" id="SM00091">
    <property type="entry name" value="PAS"/>
    <property type="match status" value="1"/>
</dbReference>
<dbReference type="PROSITE" id="PS50110">
    <property type="entry name" value="RESPONSE_REGULATORY"/>
    <property type="match status" value="2"/>
</dbReference>
<dbReference type="InterPro" id="IPR005467">
    <property type="entry name" value="His_kinase_dom"/>
</dbReference>
<keyword evidence="7 17" id="KW-0418">Kinase</keyword>
<dbReference type="PROSITE" id="PS50112">
    <property type="entry name" value="PAS"/>
    <property type="match status" value="1"/>
</dbReference>
<dbReference type="InterPro" id="IPR036097">
    <property type="entry name" value="HisK_dim/P_sf"/>
</dbReference>
<keyword evidence="10" id="KW-0472">Membrane</keyword>
<evidence type="ECO:0000256" key="9">
    <source>
        <dbReference type="ARBA" id="ARBA00023012"/>
    </source>
</evidence>
<dbReference type="Gene3D" id="1.10.287.130">
    <property type="match status" value="1"/>
</dbReference>
<feature type="domain" description="Response regulatory" evidence="14">
    <location>
        <begin position="8"/>
        <end position="125"/>
    </location>
</feature>
<evidence type="ECO:0000256" key="3">
    <source>
        <dbReference type="ARBA" id="ARBA00012438"/>
    </source>
</evidence>
<dbReference type="FunFam" id="1.10.287.130:FF:000038">
    <property type="entry name" value="Sensory transduction histidine kinase"/>
    <property type="match status" value="1"/>
</dbReference>
<evidence type="ECO:0000256" key="5">
    <source>
        <dbReference type="ARBA" id="ARBA00022679"/>
    </source>
</evidence>
<evidence type="ECO:0000256" key="4">
    <source>
        <dbReference type="ARBA" id="ARBA00022553"/>
    </source>
</evidence>
<dbReference type="PRINTS" id="PR00344">
    <property type="entry name" value="BCTRLSENSOR"/>
</dbReference>
<dbReference type="CDD" id="cd16922">
    <property type="entry name" value="HATPase_EvgS-ArcB-TorS-like"/>
    <property type="match status" value="1"/>
</dbReference>
<dbReference type="Pfam" id="PF00512">
    <property type="entry name" value="HisKA"/>
    <property type="match status" value="1"/>
</dbReference>
<keyword evidence="6" id="KW-0547">Nucleotide-binding</keyword>
<dbReference type="CDD" id="cd17546">
    <property type="entry name" value="REC_hyHK_CKI1_RcsC-like"/>
    <property type="match status" value="1"/>
</dbReference>
<dbReference type="Pfam" id="PF13188">
    <property type="entry name" value="PAS_8"/>
    <property type="match status" value="1"/>
</dbReference>
<dbReference type="NCBIfam" id="TIGR00229">
    <property type="entry name" value="sensory_box"/>
    <property type="match status" value="1"/>
</dbReference>
<feature type="domain" description="Histidine kinase" evidence="13">
    <location>
        <begin position="268"/>
        <end position="483"/>
    </location>
</feature>
<dbReference type="Gene3D" id="3.30.565.10">
    <property type="entry name" value="Histidine kinase-like ATPase, C-terminal domain"/>
    <property type="match status" value="1"/>
</dbReference>
<dbReference type="PROSITE" id="PS50109">
    <property type="entry name" value="HIS_KIN"/>
    <property type="match status" value="1"/>
</dbReference>
<dbReference type="InterPro" id="IPR035965">
    <property type="entry name" value="PAS-like_dom_sf"/>
</dbReference>
<keyword evidence="9" id="KW-0902">Two-component regulatory system</keyword>
<feature type="modified residue" description="4-aspartylphosphate" evidence="12">
    <location>
        <position position="556"/>
    </location>
</feature>
<dbReference type="Pfam" id="PF02518">
    <property type="entry name" value="HATPase_c"/>
    <property type="match status" value="1"/>
</dbReference>
<dbReference type="InterPro" id="IPR036890">
    <property type="entry name" value="HATPase_C_sf"/>
</dbReference>
<evidence type="ECO:0000256" key="10">
    <source>
        <dbReference type="ARBA" id="ARBA00023136"/>
    </source>
</evidence>
<dbReference type="AlphaFoldDB" id="A0A0S6W5B1"/>
<dbReference type="Proteomes" id="UP000030700">
    <property type="component" value="Unassembled WGS sequence"/>
</dbReference>
<sequence length="713" mass="80146">MNMDAPQKVLIVDDEPHLRAGYLRIATQAGYEVASASGVADGWQRALEFRPDVALLDVALGDGSGLDLCRKIKTNPEMSGTLVIMLSGTQITSEDQANGLDAGADGYLIKPIQPRELVARIKALLRIKEVEIHLQRTLDELRQSEARFQKVITYHADAILVVDRQSRIRFANPAAERLFSRHKDDLIKQEFGLPIGDADQFAELEIHQPTGSKIMVEMRAVEIEWDGEAAYLASLRDISERKKMEFALQRAKEAAEAANNAKTQFLAHMSHEIRTPLNGILGYAQLLKRGGDLTDYQQHGLDVIQQSGEHLLTVINDILDLSRIEAGKLELSPTNFHLSRSLLTLVEMIKIRAEQKGLSFIYENESGRASLVYGDEKALRQVLLNLLGNAIKFTSDGHVALRVRMAEDGRRIRFDVEDTGVGIPPEKIDFVFAPFERLHHGQEGTGLGLAISRRLVEIMGDSLRVQSQINLGTRFWFEIDLPAIDERSNAPLRHVRRIIGCRGKTPVIGIVDDYADHRRLLKEMLLLCGVAVVEWANGRETCEQIERQMPDLVFMDIVMADMDGLETTRQLRQRPSLSSLPIIALSASAFEETRQQSLMAGCQEFLSKPVIEEMLWETLQQYLPTAWVFEDEPPDVEAVELPSQAVSSDIPSREQLGRLYEFTQIGDILGAREEIRLLKLRHPECADFLKQLEAMAARFNLVGIRSHIEQYAK</sequence>
<comment type="subcellular location">
    <subcellularLocation>
        <location evidence="2">Membrane</location>
    </subcellularLocation>
</comment>
<dbReference type="InterPro" id="IPR003661">
    <property type="entry name" value="HisK_dim/P_dom"/>
</dbReference>
<evidence type="ECO:0000259" key="15">
    <source>
        <dbReference type="PROSITE" id="PS50112"/>
    </source>
</evidence>
<feature type="domain" description="PAC" evidence="16">
    <location>
        <begin position="200"/>
        <end position="250"/>
    </location>
</feature>
<comment type="catalytic activity">
    <reaction evidence="1">
        <text>ATP + protein L-histidine = ADP + protein N-phospho-L-histidine.</text>
        <dbReference type="EC" id="2.7.13.3"/>
    </reaction>
</comment>
<dbReference type="SUPFAM" id="SSF52172">
    <property type="entry name" value="CheY-like"/>
    <property type="match status" value="2"/>
</dbReference>
<name>A0A0S6W5B1_9BACT</name>
<evidence type="ECO:0000256" key="8">
    <source>
        <dbReference type="ARBA" id="ARBA00022840"/>
    </source>
</evidence>
<dbReference type="GO" id="GO:0016020">
    <property type="term" value="C:membrane"/>
    <property type="evidence" value="ECO:0007669"/>
    <property type="project" value="UniProtKB-SubCell"/>
</dbReference>